<dbReference type="PANTHER" id="PTHR12826:SF15">
    <property type="entry name" value="RIBONUCLEASE Y"/>
    <property type="match status" value="1"/>
</dbReference>
<dbReference type="HAMAP" id="MF_00335">
    <property type="entry name" value="RNase_Y"/>
    <property type="match status" value="1"/>
</dbReference>
<dbReference type="EMBL" id="SOHY01000005">
    <property type="protein sequence ID" value="TEU04017.1"/>
    <property type="molecule type" value="Genomic_DNA"/>
</dbReference>
<dbReference type="SUPFAM" id="SSF109604">
    <property type="entry name" value="HD-domain/PDEase-like"/>
    <property type="match status" value="1"/>
</dbReference>
<feature type="domain" description="HD" evidence="8">
    <location>
        <begin position="324"/>
        <end position="417"/>
    </location>
</feature>
<dbReference type="InterPro" id="IPR004087">
    <property type="entry name" value="KH_dom"/>
</dbReference>
<comment type="caution">
    <text evidence="9">The sequence shown here is derived from an EMBL/GenBank/DDBJ whole genome shotgun (WGS) entry which is preliminary data.</text>
</comment>
<dbReference type="Pfam" id="PF01966">
    <property type="entry name" value="HD"/>
    <property type="match status" value="1"/>
</dbReference>
<dbReference type="CDD" id="cd00077">
    <property type="entry name" value="HDc"/>
    <property type="match status" value="1"/>
</dbReference>
<evidence type="ECO:0000256" key="4">
    <source>
        <dbReference type="ARBA" id="ARBA00022884"/>
    </source>
</evidence>
<dbReference type="PROSITE" id="PS51831">
    <property type="entry name" value="HD"/>
    <property type="match status" value="1"/>
</dbReference>
<proteinExistence type="inferred from homology"/>
<evidence type="ECO:0000256" key="7">
    <source>
        <dbReference type="SAM" id="Coils"/>
    </source>
</evidence>
<dbReference type="InterPro" id="IPR017705">
    <property type="entry name" value="Ribonuclease_Y"/>
</dbReference>
<protein>
    <recommendedName>
        <fullName evidence="5 6">Ribonuclease Y</fullName>
        <shortName evidence="5">RNase Y</shortName>
        <ecNumber evidence="5 6">3.1.-.-</ecNumber>
    </recommendedName>
</protein>
<evidence type="ECO:0000256" key="1">
    <source>
        <dbReference type="ARBA" id="ARBA00022722"/>
    </source>
</evidence>
<sequence length="508" mass="57497">MINLILTCMLAGVIGAWVITTLIARIKAKSLLEKARERLVEADEEVEKKRREIELEKKEELHRIRSAFEKDTEEKRDELHQLSKKLIEREEVLDHRLEELEQRNKKISTEEQKLEKDKEITKDLQTKWREELERVAGISTEEAKRSLLESIKKEARNEAAQIIQQVEKEARETANKKARKILAIAIQRCAVDEATDTVISTLTLPNDEMKGRVIGREGRNIRTFEALTGVDLIVDDTPETVVISCFDPIRRKIAEVSLERLIADSRIHPARIEEIVEKTKSDIEEITQEEGQRTAFDIGIPDLSSELTNLLGKLKYRTSYGQNVLQHSKEVAYIASIIAAEIKTDYIEAKRAGLLHDIGKAVDQEMKGPHALIGAHLAEQHGESDSVVHAIAAHHEDQTAEAILAILIQIADAISAARPGARKEVLEAYLKRIEELEQIANSFSGVENAYAIQAGRELRIIVQPQEITDGDANELSRKIAQQVEKELKYPGQIKITVIRELRATEYAK</sequence>
<organism evidence="9 10">
    <name type="scientific">Aerophobetes bacterium</name>
    <dbReference type="NCBI Taxonomy" id="2030807"/>
    <lineage>
        <taxon>Bacteria</taxon>
        <taxon>Candidatus Aerophobota</taxon>
    </lineage>
</organism>
<evidence type="ECO:0000256" key="5">
    <source>
        <dbReference type="HAMAP-Rule" id="MF_00335"/>
    </source>
</evidence>
<dbReference type="GO" id="GO:0005886">
    <property type="term" value="C:plasma membrane"/>
    <property type="evidence" value="ECO:0007669"/>
    <property type="project" value="UniProtKB-UniRule"/>
</dbReference>
<dbReference type="NCBIfam" id="TIGR00277">
    <property type="entry name" value="HDIG"/>
    <property type="match status" value="1"/>
</dbReference>
<keyword evidence="2 5" id="KW-0255">Endonuclease</keyword>
<gene>
    <name evidence="5 9" type="primary">rny</name>
    <name evidence="9" type="ORF">E3I16_00105</name>
</gene>
<dbReference type="SUPFAM" id="SSF54791">
    <property type="entry name" value="Eukaryotic type KH-domain (KH-domain type I)"/>
    <property type="match status" value="1"/>
</dbReference>
<dbReference type="EC" id="3.1.-.-" evidence="5 6"/>
<dbReference type="SMART" id="SM00471">
    <property type="entry name" value="HDc"/>
    <property type="match status" value="1"/>
</dbReference>
<keyword evidence="7" id="KW-0175">Coiled coil</keyword>
<dbReference type="Gene3D" id="1.10.3210.10">
    <property type="entry name" value="Hypothetical protein af1432"/>
    <property type="match status" value="1"/>
</dbReference>
<name>A0A523ZJQ6_UNCAE</name>
<dbReference type="PANTHER" id="PTHR12826">
    <property type="entry name" value="RIBONUCLEASE Y"/>
    <property type="match status" value="1"/>
</dbReference>
<accession>A0A523ZJQ6</accession>
<dbReference type="InterPro" id="IPR006675">
    <property type="entry name" value="HDIG_dom"/>
</dbReference>
<dbReference type="Gene3D" id="3.30.1370.10">
    <property type="entry name" value="K Homology domain, type 1"/>
    <property type="match status" value="1"/>
</dbReference>
<comment type="function">
    <text evidence="5">Endoribonuclease that initiates mRNA decay.</text>
</comment>
<reference evidence="9 10" key="1">
    <citation type="submission" date="2019-03" db="EMBL/GenBank/DDBJ databases">
        <title>Metabolic potential of uncultured bacteria and archaea associated with petroleum seepage in deep-sea sediments.</title>
        <authorList>
            <person name="Dong X."/>
            <person name="Hubert C."/>
        </authorList>
    </citation>
    <scope>NUCLEOTIDE SEQUENCE [LARGE SCALE GENOMIC DNA]</scope>
    <source>
        <strain evidence="9">E26_bin6</strain>
    </source>
</reference>
<dbReference type="NCBIfam" id="TIGR03319">
    <property type="entry name" value="RNase_Y"/>
    <property type="match status" value="1"/>
</dbReference>
<dbReference type="Pfam" id="PF12072">
    <property type="entry name" value="RNase_Y_N"/>
    <property type="match status" value="1"/>
</dbReference>
<evidence type="ECO:0000256" key="2">
    <source>
        <dbReference type="ARBA" id="ARBA00022759"/>
    </source>
</evidence>
<dbReference type="GO" id="GO:0004521">
    <property type="term" value="F:RNA endonuclease activity"/>
    <property type="evidence" value="ECO:0007669"/>
    <property type="project" value="UniProtKB-UniRule"/>
</dbReference>
<dbReference type="InterPro" id="IPR036612">
    <property type="entry name" value="KH_dom_type_1_sf"/>
</dbReference>
<dbReference type="SMART" id="SM00322">
    <property type="entry name" value="KH"/>
    <property type="match status" value="1"/>
</dbReference>
<evidence type="ECO:0000256" key="6">
    <source>
        <dbReference type="NCBIfam" id="TIGR03319"/>
    </source>
</evidence>
<keyword evidence="3 5" id="KW-0378">Hydrolase</keyword>
<dbReference type="GO" id="GO:0003723">
    <property type="term" value="F:RNA binding"/>
    <property type="evidence" value="ECO:0007669"/>
    <property type="project" value="UniProtKB-UniRule"/>
</dbReference>
<dbReference type="CDD" id="cd22431">
    <property type="entry name" value="KH-I_RNaseY"/>
    <property type="match status" value="1"/>
</dbReference>
<dbReference type="AlphaFoldDB" id="A0A523ZJQ6"/>
<comment type="similarity">
    <text evidence="5">Belongs to the RNase Y family.</text>
</comment>
<dbReference type="GO" id="GO:0016787">
    <property type="term" value="F:hydrolase activity"/>
    <property type="evidence" value="ECO:0007669"/>
    <property type="project" value="UniProtKB-KW"/>
</dbReference>
<evidence type="ECO:0000259" key="8">
    <source>
        <dbReference type="PROSITE" id="PS51831"/>
    </source>
</evidence>
<evidence type="ECO:0000313" key="10">
    <source>
        <dbReference type="Proteomes" id="UP000316674"/>
    </source>
</evidence>
<dbReference type="InterPro" id="IPR003607">
    <property type="entry name" value="HD/PDEase_dom"/>
</dbReference>
<keyword evidence="1 5" id="KW-0540">Nuclease</keyword>
<dbReference type="InterPro" id="IPR004088">
    <property type="entry name" value="KH_dom_type_1"/>
</dbReference>
<dbReference type="Pfam" id="PF00013">
    <property type="entry name" value="KH_1"/>
    <property type="match status" value="1"/>
</dbReference>
<dbReference type="InterPro" id="IPR006674">
    <property type="entry name" value="HD_domain"/>
</dbReference>
<dbReference type="GO" id="GO:0006402">
    <property type="term" value="P:mRNA catabolic process"/>
    <property type="evidence" value="ECO:0007669"/>
    <property type="project" value="UniProtKB-UniRule"/>
</dbReference>
<dbReference type="InterPro" id="IPR022711">
    <property type="entry name" value="RNase_Y_N"/>
</dbReference>
<evidence type="ECO:0000313" key="9">
    <source>
        <dbReference type="EMBL" id="TEU04017.1"/>
    </source>
</evidence>
<evidence type="ECO:0000256" key="3">
    <source>
        <dbReference type="ARBA" id="ARBA00022801"/>
    </source>
</evidence>
<dbReference type="Proteomes" id="UP000316674">
    <property type="component" value="Unassembled WGS sequence"/>
</dbReference>
<feature type="coiled-coil region" evidence="7">
    <location>
        <begin position="25"/>
        <end position="176"/>
    </location>
</feature>
<keyword evidence="4 5" id="KW-0694">RNA-binding</keyword>